<accession>U2KZM2</accession>
<name>U2KZM2_TRESO</name>
<dbReference type="AlphaFoldDB" id="U2KZM2"/>
<dbReference type="EMBL" id="AUZJ01000043">
    <property type="protein sequence ID" value="ERF60391.1"/>
    <property type="molecule type" value="Genomic_DNA"/>
</dbReference>
<dbReference type="Pfam" id="PF00472">
    <property type="entry name" value="RF-1"/>
    <property type="match status" value="1"/>
</dbReference>
<dbReference type="PANTHER" id="PTHR47814:SF1">
    <property type="entry name" value="PEPTIDYL-TRNA HYDROLASE ARFB"/>
    <property type="match status" value="1"/>
</dbReference>
<proteinExistence type="inferred from homology"/>
<dbReference type="PATRIC" id="fig|1125725.3.peg.1800"/>
<feature type="domain" description="Prokaryotic-type class I peptide chain release factors" evidence="2">
    <location>
        <begin position="42"/>
        <end position="58"/>
    </location>
</feature>
<keyword evidence="6" id="KW-1185">Reference proteome</keyword>
<evidence type="ECO:0000259" key="2">
    <source>
        <dbReference type="PROSITE" id="PS00745"/>
    </source>
</evidence>
<dbReference type="Proteomes" id="UP000016412">
    <property type="component" value="Unassembled WGS sequence"/>
</dbReference>
<dbReference type="GO" id="GO:0072344">
    <property type="term" value="P:rescue of stalled ribosome"/>
    <property type="evidence" value="ECO:0007669"/>
    <property type="project" value="TreeGrafter"/>
</dbReference>
<dbReference type="GO" id="GO:0043022">
    <property type="term" value="F:ribosome binding"/>
    <property type="evidence" value="ECO:0007669"/>
    <property type="project" value="TreeGrafter"/>
</dbReference>
<dbReference type="Proteomes" id="UP000016646">
    <property type="component" value="Unassembled WGS sequence"/>
</dbReference>
<dbReference type="InterPro" id="IPR000352">
    <property type="entry name" value="Pep_chain_release_fac_I"/>
</dbReference>
<comment type="similarity">
    <text evidence="1">Belongs to the prokaryotic/mitochondrial release factor family.</text>
</comment>
<sequence>MAESIARQKIFYHKSGLCYTRRMDRQKLHDSIALHTEMTFARSSGAGGQNVNKVNTKVHASLALEKIEGLSEAERELVMQRLAKSIHAGVISVDVQDERFQERNRKIALSRIEAKIAAATRIEKKRRATCPTKASRERRLKIKKLRADIKKNRGKVRE</sequence>
<evidence type="ECO:0000313" key="3">
    <source>
        <dbReference type="EMBL" id="ERF60391.1"/>
    </source>
</evidence>
<dbReference type="InterPro" id="IPR045853">
    <property type="entry name" value="Pep_chain_release_fac_I_sf"/>
</dbReference>
<dbReference type="GO" id="GO:0004045">
    <property type="term" value="F:peptidyl-tRNA hydrolase activity"/>
    <property type="evidence" value="ECO:0007669"/>
    <property type="project" value="TreeGrafter"/>
</dbReference>
<dbReference type="eggNOG" id="COG1186">
    <property type="taxonomic scope" value="Bacteria"/>
</dbReference>
<dbReference type="GO" id="GO:0003747">
    <property type="term" value="F:translation release factor activity"/>
    <property type="evidence" value="ECO:0007669"/>
    <property type="project" value="InterPro"/>
</dbReference>
<protein>
    <submittedName>
        <fullName evidence="3">RF-1 domain protein</fullName>
    </submittedName>
</protein>
<evidence type="ECO:0000313" key="6">
    <source>
        <dbReference type="Proteomes" id="UP000016646"/>
    </source>
</evidence>
<dbReference type="Gene3D" id="3.30.160.20">
    <property type="match status" value="1"/>
</dbReference>
<dbReference type="PANTHER" id="PTHR47814">
    <property type="entry name" value="PEPTIDYL-TRNA HYDROLASE ARFB"/>
    <property type="match status" value="1"/>
</dbReference>
<dbReference type="EMBL" id="AVQI01000084">
    <property type="protein sequence ID" value="ERJ97752.1"/>
    <property type="molecule type" value="Genomic_DNA"/>
</dbReference>
<dbReference type="SUPFAM" id="SSF75620">
    <property type="entry name" value="Release factor"/>
    <property type="match status" value="1"/>
</dbReference>
<reference evidence="5 6" key="1">
    <citation type="submission" date="2013-08" db="EMBL/GenBank/DDBJ databases">
        <authorList>
            <person name="Durkin A.S."/>
            <person name="Haft D.R."/>
            <person name="McCorrison J."/>
            <person name="Torralba M."/>
            <person name="Gillis M."/>
            <person name="Haft D.H."/>
            <person name="Methe B."/>
            <person name="Sutton G."/>
            <person name="Nelson K.E."/>
        </authorList>
    </citation>
    <scope>NUCLEOTIDE SEQUENCE [LARGE SCALE GENOMIC DNA]</scope>
    <source>
        <strain evidence="4 6">ATCC 35536</strain>
        <strain evidence="3 5">VPI DR56BR1116</strain>
    </source>
</reference>
<organism evidence="3 5">
    <name type="scientific">Treponema socranskii subsp. socranskii VPI DR56BR1116 = ATCC 35536</name>
    <dbReference type="NCBI Taxonomy" id="1125725"/>
    <lineage>
        <taxon>Bacteria</taxon>
        <taxon>Pseudomonadati</taxon>
        <taxon>Spirochaetota</taxon>
        <taxon>Spirochaetia</taxon>
        <taxon>Spirochaetales</taxon>
        <taxon>Treponemataceae</taxon>
        <taxon>Treponema</taxon>
    </lineage>
</organism>
<dbReference type="NCBIfam" id="NF006718">
    <property type="entry name" value="PRK09256.1"/>
    <property type="match status" value="1"/>
</dbReference>
<evidence type="ECO:0000313" key="5">
    <source>
        <dbReference type="Proteomes" id="UP000016412"/>
    </source>
</evidence>
<evidence type="ECO:0000256" key="1">
    <source>
        <dbReference type="ARBA" id="ARBA00010835"/>
    </source>
</evidence>
<dbReference type="STRING" id="1125725.HMPREF1325_2627"/>
<evidence type="ECO:0000313" key="4">
    <source>
        <dbReference type="EMBL" id="ERJ97752.1"/>
    </source>
</evidence>
<dbReference type="PROSITE" id="PS00745">
    <property type="entry name" value="RF_PROK_I"/>
    <property type="match status" value="1"/>
</dbReference>
<comment type="caution">
    <text evidence="3">The sequence shown here is derived from an EMBL/GenBank/DDBJ whole genome shotgun (WGS) entry which is preliminary data.</text>
</comment>
<gene>
    <name evidence="4" type="ORF">HMPREF0860_0413</name>
    <name evidence="3" type="ORF">HMPREF1325_2627</name>
</gene>